<gene>
    <name evidence="1" type="ORF">Tci_055508</name>
</gene>
<name>A0A6L2NBR4_TANCI</name>
<organism evidence="1">
    <name type="scientific">Tanacetum cinerariifolium</name>
    <name type="common">Dalmatian daisy</name>
    <name type="synonym">Chrysanthemum cinerariifolium</name>
    <dbReference type="NCBI Taxonomy" id="118510"/>
    <lineage>
        <taxon>Eukaryota</taxon>
        <taxon>Viridiplantae</taxon>
        <taxon>Streptophyta</taxon>
        <taxon>Embryophyta</taxon>
        <taxon>Tracheophyta</taxon>
        <taxon>Spermatophyta</taxon>
        <taxon>Magnoliopsida</taxon>
        <taxon>eudicotyledons</taxon>
        <taxon>Gunneridae</taxon>
        <taxon>Pentapetalae</taxon>
        <taxon>asterids</taxon>
        <taxon>campanulids</taxon>
        <taxon>Asterales</taxon>
        <taxon>Asteraceae</taxon>
        <taxon>Asteroideae</taxon>
        <taxon>Anthemideae</taxon>
        <taxon>Anthemidinae</taxon>
        <taxon>Tanacetum</taxon>
    </lineage>
</organism>
<dbReference type="EMBL" id="BKCJ010008701">
    <property type="protein sequence ID" value="GEU83530.1"/>
    <property type="molecule type" value="Genomic_DNA"/>
</dbReference>
<evidence type="ECO:0000313" key="1">
    <source>
        <dbReference type="EMBL" id="GEU83530.1"/>
    </source>
</evidence>
<reference evidence="1" key="1">
    <citation type="journal article" date="2019" name="Sci. Rep.">
        <title>Draft genome of Tanacetum cinerariifolium, the natural source of mosquito coil.</title>
        <authorList>
            <person name="Yamashiro T."/>
            <person name="Shiraishi A."/>
            <person name="Satake H."/>
            <person name="Nakayama K."/>
        </authorList>
    </citation>
    <scope>NUCLEOTIDE SEQUENCE</scope>
</reference>
<protein>
    <submittedName>
        <fullName evidence="1">Uncharacterized protein</fullName>
    </submittedName>
</protein>
<sequence>MEDPNITIEEYIRIEEEKAHRRGKPFIFIIKNLYVPFGIPFDPKRFYKDGGYMKKSVEAKVNSYTPYLYVSFSILFDPKQFYKDGGYTKKSAEAKRIEYISPNTHYLCPIRSIPLTLYTACYIRIRRICPQNRMIDLYNLCTNFVKFVNMALPPREQRHPYLRFEGLEYTNADIADFKERLGRIYERGVHRVHVFDFRGLTDLMAEGLSGRMLMEHKDAQGQSVFTNQALRKLSEVQGPLVHELILEFFSIFRNREVVLDLDTAEALQFQLGEARVSYELERDYSCIAGKSQELKKVTMTYLFYLRGMDVGSVNIPYLLARYLRRFALGRKCEAMISRGQFVACLAEHFGLLTEHKLQGLAAPYPPHLAGPARSLPQRVARLEEEIHRVRGALGRHREESKVDMGKALDADLVVTESNQIESEVQDERNWPGNDTDTDDANIRPIFNEESMAELQLTTECNIFTTRQ</sequence>
<proteinExistence type="predicted"/>
<dbReference type="AlphaFoldDB" id="A0A6L2NBR4"/>
<accession>A0A6L2NBR4</accession>
<comment type="caution">
    <text evidence="1">The sequence shown here is derived from an EMBL/GenBank/DDBJ whole genome shotgun (WGS) entry which is preliminary data.</text>
</comment>